<organism evidence="3 5">
    <name type="scientific">Aeromonas taiwanensis</name>
    <dbReference type="NCBI Taxonomy" id="633417"/>
    <lineage>
        <taxon>Bacteria</taxon>
        <taxon>Pseudomonadati</taxon>
        <taxon>Pseudomonadota</taxon>
        <taxon>Gammaproteobacteria</taxon>
        <taxon>Aeromonadales</taxon>
        <taxon>Aeromonadaceae</taxon>
        <taxon>Aeromonas</taxon>
    </lineage>
</organism>
<dbReference type="EMBL" id="QORL01000042">
    <property type="protein sequence ID" value="TFF72631.1"/>
    <property type="molecule type" value="Genomic_DNA"/>
</dbReference>
<evidence type="ECO:0000313" key="3">
    <source>
        <dbReference type="EMBL" id="TFF76235.1"/>
    </source>
</evidence>
<evidence type="ECO:0000313" key="5">
    <source>
        <dbReference type="Proteomes" id="UP000297914"/>
    </source>
</evidence>
<dbReference type="OrthoDB" id="7062064at2"/>
<comment type="caution">
    <text evidence="3">The sequence shown here is derived from an EMBL/GenBank/DDBJ whole genome shotgun (WGS) entry which is preliminary data.</text>
</comment>
<gene>
    <name evidence="2" type="ORF">DRM93_17070</name>
    <name evidence="3" type="ORF">DRM94_17070</name>
</gene>
<dbReference type="Pfam" id="PF14321">
    <property type="entry name" value="DUF4382"/>
    <property type="match status" value="1"/>
</dbReference>
<evidence type="ECO:0000313" key="2">
    <source>
        <dbReference type="EMBL" id="TFF72631.1"/>
    </source>
</evidence>
<accession>A0A5F0K7D0</accession>
<keyword evidence="4" id="KW-1185">Reference proteome</keyword>
<protein>
    <submittedName>
        <fullName evidence="3">DUF4382 domain-containing protein</fullName>
    </submittedName>
</protein>
<dbReference type="EMBL" id="QORK01000042">
    <property type="protein sequence ID" value="TFF76235.1"/>
    <property type="molecule type" value="Genomic_DNA"/>
</dbReference>
<reference evidence="3 5" key="1">
    <citation type="submission" date="2018-06" db="EMBL/GenBank/DDBJ databases">
        <title>Occurrence of a novel blaKPC-2- and qnrS2- harbouring IncP6 plasmid from Aeromonas taiwanensis isolates recovered from the river sediments.</title>
        <authorList>
            <person name="Zheng B."/>
            <person name="Yu X."/>
            <person name="Xiao Y."/>
        </authorList>
    </citation>
    <scope>NUCLEOTIDE SEQUENCE [LARGE SCALE GENOMIC DNA]</scope>
    <source>
        <strain evidence="2 4">1713</strain>
        <strain evidence="3 5">198</strain>
    </source>
</reference>
<dbReference type="AlphaFoldDB" id="A0A5F0K7D0"/>
<proteinExistence type="predicted"/>
<feature type="domain" description="DUF4382" evidence="1">
    <location>
        <begin position="39"/>
        <end position="214"/>
    </location>
</feature>
<dbReference type="Proteomes" id="UP000297914">
    <property type="component" value="Unassembled WGS sequence"/>
</dbReference>
<evidence type="ECO:0000313" key="4">
    <source>
        <dbReference type="Proteomes" id="UP000297720"/>
    </source>
</evidence>
<name>A0A5F0K7D0_9GAMM</name>
<evidence type="ECO:0000259" key="1">
    <source>
        <dbReference type="Pfam" id="PF14321"/>
    </source>
</evidence>
<sequence>MVSPIGTETMKHIPLIALTALLTACGGGGDGDNNSQPNAQMSLAFSDAPVDSVSKVCIAVSNISINPVTGAEQNWTTASFLTSAQDDGCTPIGESIPLDGSGHPLFTYIDLLSYQGSASRPLLASQSVVPGEYSQMRLRVLDGREVANQFLDGTPYSYVKQDDGVIKPLEVPSSELKLDAFTIAANGLSAFTTEFDLRHSMVLPGHEEYYKLKPRGVRLVNTTEVATVRGTVSAGLCGGQLTDKAFVYFYDELRPEGDNAYPDMADSNNGFYASAPVVLNNGVFGYELGFVELGHYDAVLVCNGDEDDPELAGDALQQELVVKDRIVAAPATTIDFQ</sequence>
<dbReference type="InterPro" id="IPR025491">
    <property type="entry name" value="DUF4382"/>
</dbReference>
<dbReference type="Proteomes" id="UP000297720">
    <property type="component" value="Unassembled WGS sequence"/>
</dbReference>